<accession>A8Y2F1</accession>
<dbReference type="AlphaFoldDB" id="A8Y2F1"/>
<gene>
    <name evidence="3" type="ORF">CBG22502</name>
    <name evidence="3" type="ORF">CBG_22502</name>
</gene>
<feature type="non-terminal residue" evidence="3">
    <location>
        <position position="675"/>
    </location>
</feature>
<comment type="subcellular location">
    <subcellularLocation>
        <location evidence="1">Nucleus</location>
    </subcellularLocation>
</comment>
<name>A8Y2F1_CAEBR</name>
<dbReference type="GO" id="GO:0005634">
    <property type="term" value="C:nucleus"/>
    <property type="evidence" value="ECO:0007669"/>
    <property type="project" value="UniProtKB-SubCell"/>
</dbReference>
<sequence>MDKTGKRSSFKMKILALTLLSALINGSYGTRATDHPNYPSYVIHNGPSGTQNDYFPDSMSSRYDPSPPFPGIQDFPNSPPDYSSFFYPNHHLLSDMSSVTALQNDSLASIHFQPRPLGSLHGQNRPSYRTIRNGQRRIEKLFDAEMSSALQRKAYSQVNALVEFNAEFMGAVPKFSAGLKTMKGFKLEDGLTVIEPIEKMLNLISRRELFKTLHASESTAAIKSNLQEISKVSSTSQASIQDFATIASLAKSRSLPSANKKKFTDGFPNGLSDIKQLMTDVRDPWIGKITGIDRSLNGLTDGFQPLFKVNDRLGKLDQHLKSISSSKVIKSLSDMEIIQKVLSDFKSNVPEQIEKIWKGLDQCTTDYGFRFSTDKFQVTEKIIKSVKNLKRATQLTDLNVENFKAEFDAFFNSLGFKNFKNQGDSEKQIPEILKKLKTDNGLSSIRESITKLKAKFDGLDVATLKDDAGYILQNEQDLKPNEFDKEIKLHKRLQDNKPSESFQGVLATQKLRNLNSDDIADVESAVSSVSEVSKSLSDLAKLPDEMKKEAKEATNALNKLPDSLAKSKVIGQSVTYLQGSVYKPTLEPFPITLSLHEVMRASPHRQTIAKLFNDGISTGDIARRLLLPRATVYRVVQQLKDRGHVLELKKSGRPRTVNTHRTRGIIKKRITRNDA</sequence>
<dbReference type="Gene3D" id="1.10.10.10">
    <property type="entry name" value="Winged helix-like DNA-binding domain superfamily/Winged helix DNA-binding domain"/>
    <property type="match status" value="1"/>
</dbReference>
<feature type="chain" id="PRO_5002734214" evidence="2">
    <location>
        <begin position="30"/>
        <end position="675"/>
    </location>
</feature>
<evidence type="ECO:0000256" key="1">
    <source>
        <dbReference type="ARBA" id="ARBA00004123"/>
    </source>
</evidence>
<dbReference type="RefSeq" id="XP_002634906.1">
    <property type="nucleotide sequence ID" value="XM_002634860.1"/>
</dbReference>
<dbReference type="KEGG" id="cbr:CBG_22502"/>
<evidence type="ECO:0000313" key="4">
    <source>
        <dbReference type="Proteomes" id="UP000008549"/>
    </source>
</evidence>
<dbReference type="EMBL" id="HE600977">
    <property type="protein sequence ID" value="CAP39073.1"/>
    <property type="molecule type" value="Genomic_DNA"/>
</dbReference>
<dbReference type="SUPFAM" id="SSF46689">
    <property type="entry name" value="Homeodomain-like"/>
    <property type="match status" value="1"/>
</dbReference>
<feature type="signal peptide" evidence="2">
    <location>
        <begin position="1"/>
        <end position="29"/>
    </location>
</feature>
<dbReference type="PANTHER" id="PTHR32525:SF1">
    <property type="entry name" value="DOMAIN OF UNKNOWN FUNCTION WSN DOMAIN-CONTAINING PROTEIN-RELATED"/>
    <property type="match status" value="1"/>
</dbReference>
<dbReference type="Proteomes" id="UP000008549">
    <property type="component" value="Unassembled WGS sequence"/>
</dbReference>
<keyword evidence="2" id="KW-0732">Signal</keyword>
<dbReference type="STRING" id="6238.A8Y2F1"/>
<dbReference type="HOGENOM" id="CLU_407482_0_0_1"/>
<dbReference type="InParanoid" id="A8Y2F1"/>
<dbReference type="InterPro" id="IPR036388">
    <property type="entry name" value="WH-like_DNA-bd_sf"/>
</dbReference>
<organism evidence="3 4">
    <name type="scientific">Caenorhabditis briggsae</name>
    <dbReference type="NCBI Taxonomy" id="6238"/>
    <lineage>
        <taxon>Eukaryota</taxon>
        <taxon>Metazoa</taxon>
        <taxon>Ecdysozoa</taxon>
        <taxon>Nematoda</taxon>
        <taxon>Chromadorea</taxon>
        <taxon>Rhabditida</taxon>
        <taxon>Rhabditina</taxon>
        <taxon>Rhabditomorpha</taxon>
        <taxon>Rhabditoidea</taxon>
        <taxon>Rhabditidae</taxon>
        <taxon>Peloderinae</taxon>
        <taxon>Caenorhabditis</taxon>
    </lineage>
</organism>
<dbReference type="CTD" id="8576901"/>
<reference evidence="3 4" key="2">
    <citation type="journal article" date="2011" name="PLoS Genet.">
        <title>Caenorhabditis briggsae recombinant inbred line genotypes reveal inter-strain incompatibility and the evolution of recombination.</title>
        <authorList>
            <person name="Ross J.A."/>
            <person name="Koboldt D.C."/>
            <person name="Staisch J.E."/>
            <person name="Chamberlin H.M."/>
            <person name="Gupta B.P."/>
            <person name="Miller R.D."/>
            <person name="Baird S.E."/>
            <person name="Haag E.S."/>
        </authorList>
    </citation>
    <scope>NUCLEOTIDE SEQUENCE [LARGE SCALE GENOMIC DNA]</scope>
    <source>
        <strain evidence="3 4">AF16</strain>
    </source>
</reference>
<protein>
    <submittedName>
        <fullName evidence="3">Protein CBG22502</fullName>
    </submittedName>
</protein>
<dbReference type="InterPro" id="IPR009057">
    <property type="entry name" value="Homeodomain-like_sf"/>
</dbReference>
<evidence type="ECO:0000313" key="3">
    <source>
        <dbReference type="EMBL" id="CAP39073.1"/>
    </source>
</evidence>
<dbReference type="PANTHER" id="PTHR32525">
    <property type="entry name" value="PROTEIN-TYROSINE-PHOSPHATASE"/>
    <property type="match status" value="1"/>
</dbReference>
<reference evidence="3 4" key="1">
    <citation type="journal article" date="2003" name="PLoS Biol.">
        <title>The genome sequence of Caenorhabditis briggsae: a platform for comparative genomics.</title>
        <authorList>
            <person name="Stein L.D."/>
            <person name="Bao Z."/>
            <person name="Blasiar D."/>
            <person name="Blumenthal T."/>
            <person name="Brent M.R."/>
            <person name="Chen N."/>
            <person name="Chinwalla A."/>
            <person name="Clarke L."/>
            <person name="Clee C."/>
            <person name="Coghlan A."/>
            <person name="Coulson A."/>
            <person name="D'Eustachio P."/>
            <person name="Fitch D.H."/>
            <person name="Fulton L.A."/>
            <person name="Fulton R.E."/>
            <person name="Griffiths-Jones S."/>
            <person name="Harris T.W."/>
            <person name="Hillier L.W."/>
            <person name="Kamath R."/>
            <person name="Kuwabara P.E."/>
            <person name="Mardis E.R."/>
            <person name="Marra M.A."/>
            <person name="Miner T.L."/>
            <person name="Minx P."/>
            <person name="Mullikin J.C."/>
            <person name="Plumb R.W."/>
            <person name="Rogers J."/>
            <person name="Schein J.E."/>
            <person name="Sohrmann M."/>
            <person name="Spieth J."/>
            <person name="Stajich J.E."/>
            <person name="Wei C."/>
            <person name="Willey D."/>
            <person name="Wilson R.K."/>
            <person name="Durbin R."/>
            <person name="Waterston R.H."/>
        </authorList>
    </citation>
    <scope>NUCLEOTIDE SEQUENCE [LARGE SCALE GENOMIC DNA]</scope>
    <source>
        <strain evidence="3 4">AF16</strain>
    </source>
</reference>
<dbReference type="eggNOG" id="ENOG502QR81">
    <property type="taxonomic scope" value="Eukaryota"/>
</dbReference>
<dbReference type="GeneID" id="8576901"/>
<evidence type="ECO:0000256" key="2">
    <source>
        <dbReference type="SAM" id="SignalP"/>
    </source>
</evidence>
<proteinExistence type="predicted"/>
<keyword evidence="4" id="KW-1185">Reference proteome</keyword>